<gene>
    <name evidence="1" type="ORF">OCBIM_22024837mg</name>
</gene>
<dbReference type="EMBL" id="KQ419638">
    <property type="protein sequence ID" value="KOF82755.1"/>
    <property type="molecule type" value="Genomic_DNA"/>
</dbReference>
<dbReference type="AlphaFoldDB" id="A0A0L8H1U7"/>
<accession>A0A0L8H1U7</accession>
<evidence type="ECO:0000313" key="1">
    <source>
        <dbReference type="EMBL" id="KOF82755.1"/>
    </source>
</evidence>
<sequence length="97" mass="11333">MFSMVHIVCILVCIILIQLSICYKLVLKSSSEKLPTDQFQNFQVKYHQKRSLSVIKSSSSEKQTPYRTLLQHPRVIKACEGFRAARSQKYKGKFYFL</sequence>
<name>A0A0L8H1U7_OCTBM</name>
<protein>
    <submittedName>
        <fullName evidence="1">Uncharacterized protein</fullName>
    </submittedName>
</protein>
<reference evidence="1" key="1">
    <citation type="submission" date="2015-07" db="EMBL/GenBank/DDBJ databases">
        <title>MeaNS - Measles Nucleotide Surveillance Program.</title>
        <authorList>
            <person name="Tran T."/>
            <person name="Druce J."/>
        </authorList>
    </citation>
    <scope>NUCLEOTIDE SEQUENCE</scope>
    <source>
        <strain evidence="1">UCB-OBI-ISO-001</strain>
        <tissue evidence="1">Gonad</tissue>
    </source>
</reference>
<organism evidence="1">
    <name type="scientific">Octopus bimaculoides</name>
    <name type="common">California two-spotted octopus</name>
    <dbReference type="NCBI Taxonomy" id="37653"/>
    <lineage>
        <taxon>Eukaryota</taxon>
        <taxon>Metazoa</taxon>
        <taxon>Spiralia</taxon>
        <taxon>Lophotrochozoa</taxon>
        <taxon>Mollusca</taxon>
        <taxon>Cephalopoda</taxon>
        <taxon>Coleoidea</taxon>
        <taxon>Octopodiformes</taxon>
        <taxon>Octopoda</taxon>
        <taxon>Incirrata</taxon>
        <taxon>Octopodidae</taxon>
        <taxon>Octopus</taxon>
    </lineage>
</organism>
<dbReference type="OrthoDB" id="10262962at2759"/>
<proteinExistence type="predicted"/>